<dbReference type="AlphaFoldDB" id="A0A563VK91"/>
<evidence type="ECO:0000313" key="1">
    <source>
        <dbReference type="EMBL" id="VEP11828.1"/>
    </source>
</evidence>
<name>A0A563VK91_9CYAN</name>
<dbReference type="Proteomes" id="UP000320055">
    <property type="component" value="Unassembled WGS sequence"/>
</dbReference>
<evidence type="ECO:0000313" key="2">
    <source>
        <dbReference type="Proteomes" id="UP000320055"/>
    </source>
</evidence>
<gene>
    <name evidence="1" type="ORF">H1P_1210019</name>
</gene>
<keyword evidence="2" id="KW-1185">Reference proteome</keyword>
<protein>
    <submittedName>
        <fullName evidence="1">Uncharacterized protein</fullName>
    </submittedName>
</protein>
<proteinExistence type="predicted"/>
<reference evidence="1 2" key="1">
    <citation type="submission" date="2019-01" db="EMBL/GenBank/DDBJ databases">
        <authorList>
            <person name="Brito A."/>
        </authorList>
    </citation>
    <scope>NUCLEOTIDE SEQUENCE [LARGE SCALE GENOMIC DNA]</scope>
    <source>
        <strain evidence="1">1</strain>
    </source>
</reference>
<sequence length="61" mass="7534">MSLRILDLADNNETQVQRVEFYFKHRYKGFNYRIGKLTEYYKFKDIELVIEDLRSMQPKIQ</sequence>
<organism evidence="1 2">
    <name type="scientific">Hyella patelloides LEGE 07179</name>
    <dbReference type="NCBI Taxonomy" id="945734"/>
    <lineage>
        <taxon>Bacteria</taxon>
        <taxon>Bacillati</taxon>
        <taxon>Cyanobacteriota</taxon>
        <taxon>Cyanophyceae</taxon>
        <taxon>Pleurocapsales</taxon>
        <taxon>Hyellaceae</taxon>
        <taxon>Hyella</taxon>
    </lineage>
</organism>
<accession>A0A563VK91</accession>
<dbReference type="EMBL" id="CAACVJ010000026">
    <property type="protein sequence ID" value="VEP11828.1"/>
    <property type="molecule type" value="Genomic_DNA"/>
</dbReference>
<dbReference type="RefSeq" id="WP_186376008.1">
    <property type="nucleotide sequence ID" value="NZ_LR213874.1"/>
</dbReference>